<reference evidence="1 2" key="1">
    <citation type="submission" date="2018-04" db="EMBL/GenBank/DDBJ databases">
        <authorList>
            <person name="Shneider M.M."/>
            <person name="Kabanova A.P."/>
            <person name="Vo T.N.H."/>
            <person name="Korzhenkov A."/>
            <person name="Samarov N.I."/>
            <person name="Toshchakov S.V."/>
            <person name="Miroshnikov K.K."/>
            <person name="Ignatov A.N."/>
            <person name="Kulikov E.E."/>
            <person name="Miroshnikov K.A."/>
        </authorList>
    </citation>
    <scope>NUCLEOTIDE SEQUENCE [LARGE SCALE GENOMIC DNA]</scope>
</reference>
<keyword evidence="2" id="KW-1185">Reference proteome</keyword>
<organism evidence="1 2">
    <name type="scientific">Pectobacterium phage PP101</name>
    <dbReference type="NCBI Taxonomy" id="1916414"/>
    <lineage>
        <taxon>Viruses</taxon>
        <taxon>Duplodnaviria</taxon>
        <taxon>Heunggongvirae</taxon>
        <taxon>Uroviricota</taxon>
        <taxon>Caudoviricetes</taxon>
        <taxon>Chaseviridae</taxon>
        <taxon>Cleopatravirinae</taxon>
        <taxon>Suwonvirus</taxon>
        <taxon>Suwonvirus PP101</taxon>
    </lineage>
</organism>
<sequence>MTNRLMFPETWASGGTNVADPDLDITNPSYVANKYEGQGWISEKPPEEWQNFLSQLTDEKLVELIINMVYYQDASVTYKPKAVVKNGSNVLALVSGGTTKPILDTTADGYTNYVTMLDQQLIGHKNIPHAHNETVDSIIGGTYLKSYVDEVFGSPTSPRTIVYHKLKTGRAHGETPAQVGTLPVGGGIFTGDVSFLSKMLFAGATKSLGFVASQGFVELRSGSNAIALDGAGNVYYSTSSGSYKILRESSWYEFETKNNPDFALPVELMSVYVETELSNQAGVGVWTLETSNSPSFIAGRGLSLSGNTITITKQSYDLPVSIYVHGVDGLNSVVSVVKDCPNWQGTTQTVSNLLQSLGVPQMTHLKYLKVYPQLSDKQKTMLVL</sequence>
<dbReference type="EMBL" id="KY087898">
    <property type="protein sequence ID" value="APD19730.1"/>
    <property type="molecule type" value="Genomic_DNA"/>
</dbReference>
<name>A0A1J0MFK4_9CAUD</name>
<evidence type="ECO:0000313" key="1">
    <source>
        <dbReference type="EMBL" id="APD19730.1"/>
    </source>
</evidence>
<accession>A0A1J0MFK4</accession>
<dbReference type="Proteomes" id="UP000224355">
    <property type="component" value="Segment"/>
</dbReference>
<protein>
    <submittedName>
        <fullName evidence="1">Putative tail fiber protein</fullName>
    </submittedName>
</protein>
<proteinExistence type="predicted"/>
<evidence type="ECO:0000313" key="2">
    <source>
        <dbReference type="Proteomes" id="UP000224355"/>
    </source>
</evidence>
<gene>
    <name evidence="1" type="ORF">PP101_75</name>
</gene>